<dbReference type="GO" id="GO:0006696">
    <property type="term" value="P:ergosterol biosynthetic process"/>
    <property type="evidence" value="ECO:0007669"/>
    <property type="project" value="TreeGrafter"/>
</dbReference>
<comment type="cofactor">
    <cofactor evidence="1 10">
        <name>FAD</name>
        <dbReference type="ChEBI" id="CHEBI:57692"/>
    </cofactor>
</comment>
<comment type="catalytic activity">
    <reaction evidence="10">
        <text>squalene + reduced [NADPH--hemoprotein reductase] + O2 = (S)-2,3-epoxysqualene + oxidized [NADPH--hemoprotein reductase] + H2O + H(+)</text>
        <dbReference type="Rhea" id="RHEA:25282"/>
        <dbReference type="Rhea" id="RHEA-COMP:11964"/>
        <dbReference type="Rhea" id="RHEA-COMP:11965"/>
        <dbReference type="ChEBI" id="CHEBI:15377"/>
        <dbReference type="ChEBI" id="CHEBI:15378"/>
        <dbReference type="ChEBI" id="CHEBI:15379"/>
        <dbReference type="ChEBI" id="CHEBI:15440"/>
        <dbReference type="ChEBI" id="CHEBI:15441"/>
        <dbReference type="ChEBI" id="CHEBI:57618"/>
        <dbReference type="ChEBI" id="CHEBI:58210"/>
        <dbReference type="EC" id="1.14.14.17"/>
    </reaction>
</comment>
<keyword evidence="5 10" id="KW-0285">Flavoprotein</keyword>
<evidence type="ECO:0000256" key="5">
    <source>
        <dbReference type="ARBA" id="ARBA00022630"/>
    </source>
</evidence>
<reference evidence="13" key="1">
    <citation type="submission" date="2020-06" db="EMBL/GenBank/DDBJ databases">
        <title>Draft genome sequences of strains closely related to Aspergillus parafelis and Aspergillus hiratsukae.</title>
        <authorList>
            <person name="Dos Santos R.A.C."/>
            <person name="Rivero-Menendez O."/>
            <person name="Steenwyk J.L."/>
            <person name="Mead M.E."/>
            <person name="Goldman G.H."/>
            <person name="Alastruey-Izquierdo A."/>
            <person name="Rokas A."/>
        </authorList>
    </citation>
    <scope>NUCLEOTIDE SEQUENCE</scope>
    <source>
        <strain evidence="13">CNM-CM5623</strain>
    </source>
</reference>
<evidence type="ECO:0000259" key="12">
    <source>
        <dbReference type="Pfam" id="PF08491"/>
    </source>
</evidence>
<dbReference type="PRINTS" id="PR00420">
    <property type="entry name" value="RNGMNOXGNASE"/>
</dbReference>
<comment type="similarity">
    <text evidence="3 10">Belongs to the squalene monooxygenase family.</text>
</comment>
<feature type="transmembrane region" description="Helical" evidence="10">
    <location>
        <begin position="429"/>
        <end position="448"/>
    </location>
</feature>
<evidence type="ECO:0000256" key="2">
    <source>
        <dbReference type="ARBA" id="ARBA00004154"/>
    </source>
</evidence>
<organism evidence="13 14">
    <name type="scientific">Aspergillus felis</name>
    <dbReference type="NCBI Taxonomy" id="1287682"/>
    <lineage>
        <taxon>Eukaryota</taxon>
        <taxon>Fungi</taxon>
        <taxon>Dikarya</taxon>
        <taxon>Ascomycota</taxon>
        <taxon>Pezizomycotina</taxon>
        <taxon>Eurotiomycetes</taxon>
        <taxon>Eurotiomycetidae</taxon>
        <taxon>Eurotiales</taxon>
        <taxon>Aspergillaceae</taxon>
        <taxon>Aspergillus</taxon>
        <taxon>Aspergillus subgen. Fumigati</taxon>
    </lineage>
</organism>
<comment type="caution">
    <text evidence="13">The sequence shown here is derived from an EMBL/GenBank/DDBJ whole genome shotgun (WGS) entry which is preliminary data.</text>
</comment>
<keyword evidence="9 10" id="KW-0472">Membrane</keyword>
<keyword evidence="8 10" id="KW-0560">Oxidoreductase</keyword>
<gene>
    <name evidence="13" type="ORF">CNMCM5623_003136</name>
</gene>
<dbReference type="GO" id="GO:0005789">
    <property type="term" value="C:endoplasmic reticulum membrane"/>
    <property type="evidence" value="ECO:0007669"/>
    <property type="project" value="UniProtKB-SubCell"/>
</dbReference>
<dbReference type="Proteomes" id="UP000654922">
    <property type="component" value="Unassembled WGS sequence"/>
</dbReference>
<dbReference type="AlphaFoldDB" id="A0A8H6PIN1"/>
<dbReference type="InterPro" id="IPR036188">
    <property type="entry name" value="FAD/NAD-bd_sf"/>
</dbReference>
<keyword evidence="10" id="KW-1133">Transmembrane helix</keyword>
<evidence type="ECO:0000256" key="6">
    <source>
        <dbReference type="ARBA" id="ARBA00022827"/>
    </source>
</evidence>
<protein>
    <recommendedName>
        <fullName evidence="4 10">Squalene monooxygenase</fullName>
        <ecNumber evidence="4 10">1.14.14.17</ecNumber>
    </recommendedName>
</protein>
<keyword evidence="10" id="KW-0812">Transmembrane</keyword>
<evidence type="ECO:0000256" key="8">
    <source>
        <dbReference type="ARBA" id="ARBA00023002"/>
    </source>
</evidence>
<dbReference type="GO" id="GO:0050660">
    <property type="term" value="F:flavin adenine dinucleotide binding"/>
    <property type="evidence" value="ECO:0007669"/>
    <property type="project" value="UniProtKB-UniRule"/>
</dbReference>
<evidence type="ECO:0000259" key="11">
    <source>
        <dbReference type="Pfam" id="PF01134"/>
    </source>
</evidence>
<evidence type="ECO:0000256" key="1">
    <source>
        <dbReference type="ARBA" id="ARBA00001974"/>
    </source>
</evidence>
<comment type="subcellular location">
    <subcellularLocation>
        <location evidence="10">Endoplasmic reticulum membrane</location>
        <topology evidence="10">Multi-pass membrane protein</topology>
    </subcellularLocation>
    <subcellularLocation>
        <location evidence="2">Microsome membrane</location>
        <topology evidence="2">Multi-pass membrane protein</topology>
    </subcellularLocation>
</comment>
<evidence type="ECO:0000256" key="10">
    <source>
        <dbReference type="RuleBase" id="RU367121"/>
    </source>
</evidence>
<dbReference type="InterPro" id="IPR013698">
    <property type="entry name" value="Squalene_epoxidase"/>
</dbReference>
<dbReference type="EMBL" id="JACBAE010001405">
    <property type="protein sequence ID" value="KAF7154878.1"/>
    <property type="molecule type" value="Genomic_DNA"/>
</dbReference>
<keyword evidence="7" id="KW-0492">Microsome</keyword>
<evidence type="ECO:0000313" key="14">
    <source>
        <dbReference type="Proteomes" id="UP000654922"/>
    </source>
</evidence>
<feature type="domain" description="Squalene epoxidase" evidence="12">
    <location>
        <begin position="184"/>
        <end position="459"/>
    </location>
</feature>
<dbReference type="EC" id="1.14.14.17" evidence="4 10"/>
<dbReference type="SUPFAM" id="SSF51905">
    <property type="entry name" value="FAD/NAD(P)-binding domain"/>
    <property type="match status" value="1"/>
</dbReference>
<accession>A0A8H6PIN1</accession>
<dbReference type="PANTHER" id="PTHR10835">
    <property type="entry name" value="SQUALENE MONOOXYGENASE"/>
    <property type="match status" value="1"/>
</dbReference>
<dbReference type="OrthoDB" id="1678617at2759"/>
<feature type="domain" description="MnmG N-terminal" evidence="11">
    <location>
        <begin position="7"/>
        <end position="38"/>
    </location>
</feature>
<feature type="transmembrane region" description="Helical" evidence="10">
    <location>
        <begin position="455"/>
        <end position="479"/>
    </location>
</feature>
<evidence type="ECO:0000256" key="4">
    <source>
        <dbReference type="ARBA" id="ARBA00012312"/>
    </source>
</evidence>
<name>A0A8H6PIN1_9EURO</name>
<comment type="function">
    <text evidence="10">Catalyzes the stereospecific oxidation of squalene to (S)-2,3-epoxysqualene, and is considered to be a rate-limiting enzyme in steroid biosynthesis.</text>
</comment>
<keyword evidence="6 10" id="KW-0274">FAD</keyword>
<dbReference type="UniPathway" id="UPA00767">
    <property type="reaction ID" value="UER00752"/>
</dbReference>
<evidence type="ECO:0000313" key="13">
    <source>
        <dbReference type="EMBL" id="KAF7154878.1"/>
    </source>
</evidence>
<dbReference type="InterPro" id="IPR040125">
    <property type="entry name" value="Squalene_monox"/>
</dbReference>
<sequence length="483" mass="52896">MAAHTSDIVIVGGGVAGCAAAVAFGKQGRTVVLLERSLAQPERVVGELLQPGGVRALNYWAWEVRLNCLLFYGISIIWQIDNRTLIDCLKNIDAVPCRGYRVSYFNESVNIPYPDDPNAPGERPEGCSFQHGRFIQNLRKAATNAPNVTVVEAKATDLLRDKDTGKVLGVLACSGKKATEYYGSLTIACDGYASPFRKGHLPNKPSSQSKFWALELIDAKLPEPYYGHVLLSDAPPILVYQISPRQTRIFMDVPTGLPSASPAAGGIKSHMLSVVLPRLPAGCRNSFRDAVARGKFRSMPNSFLPPSEQKVPGLLFLGDALNMRHPLTGGGMTVAFNDVLLISKLLAPENVPSLNDTRAVLEQIGHFHWARKRSSSLINILAMALYTLFAAKDTTLAALKSGCFRYFQIGGRCKEEPCGMLAGLIRSPWVLVYHFFAVAFYSVWLVLAEAPIWKIPYAVVAATLIMWKACCVIGPYLIWELMP</sequence>
<keyword evidence="10" id="KW-0256">Endoplasmic reticulum</keyword>
<proteinExistence type="inferred from homology"/>
<dbReference type="Pfam" id="PF01134">
    <property type="entry name" value="GIDA"/>
    <property type="match status" value="1"/>
</dbReference>
<evidence type="ECO:0000256" key="3">
    <source>
        <dbReference type="ARBA" id="ARBA00008802"/>
    </source>
</evidence>
<dbReference type="PANTHER" id="PTHR10835:SF0">
    <property type="entry name" value="SQUALENE MONOOXYGENASE"/>
    <property type="match status" value="1"/>
</dbReference>
<evidence type="ECO:0000256" key="7">
    <source>
        <dbReference type="ARBA" id="ARBA00022848"/>
    </source>
</evidence>
<dbReference type="GO" id="GO:0004506">
    <property type="term" value="F:squalene monooxygenase activity"/>
    <property type="evidence" value="ECO:0007669"/>
    <property type="project" value="UniProtKB-UniRule"/>
</dbReference>
<dbReference type="Pfam" id="PF08491">
    <property type="entry name" value="SE"/>
    <property type="match status" value="1"/>
</dbReference>
<dbReference type="Gene3D" id="3.50.50.60">
    <property type="entry name" value="FAD/NAD(P)-binding domain"/>
    <property type="match status" value="1"/>
</dbReference>
<evidence type="ECO:0000256" key="9">
    <source>
        <dbReference type="ARBA" id="ARBA00023136"/>
    </source>
</evidence>
<dbReference type="InterPro" id="IPR040131">
    <property type="entry name" value="MnmG_N"/>
</dbReference>